<dbReference type="AlphaFoldDB" id="A0A4Y2JPA8"/>
<keyword evidence="2" id="KW-1185">Reference proteome</keyword>
<dbReference type="Proteomes" id="UP000499080">
    <property type="component" value="Unassembled WGS sequence"/>
</dbReference>
<comment type="caution">
    <text evidence="1">The sequence shown here is derived from an EMBL/GenBank/DDBJ whole genome shotgun (WGS) entry which is preliminary data.</text>
</comment>
<evidence type="ECO:0000313" key="2">
    <source>
        <dbReference type="Proteomes" id="UP000499080"/>
    </source>
</evidence>
<gene>
    <name evidence="1" type="ORF">AVEN_192301_1</name>
</gene>
<sequence>MLPVVEIEKLYKAFLPKIGKHRQILASETLPIGAYSGIGFYATRLHGGSSVESGFEPGTLRHRRRDLTTRPPLPPWVAQVEPIKFDGSFTGRTIPIGNPSPKGSVWYIVQDNSRILYSGSYGWYSSAE</sequence>
<evidence type="ECO:0000313" key="1">
    <source>
        <dbReference type="EMBL" id="GBM91172.1"/>
    </source>
</evidence>
<name>A0A4Y2JPA8_ARAVE</name>
<accession>A0A4Y2JPA8</accession>
<dbReference type="EMBL" id="BGPR01003680">
    <property type="protein sequence ID" value="GBM91172.1"/>
    <property type="molecule type" value="Genomic_DNA"/>
</dbReference>
<organism evidence="1 2">
    <name type="scientific">Araneus ventricosus</name>
    <name type="common">Orbweaver spider</name>
    <name type="synonym">Epeira ventricosa</name>
    <dbReference type="NCBI Taxonomy" id="182803"/>
    <lineage>
        <taxon>Eukaryota</taxon>
        <taxon>Metazoa</taxon>
        <taxon>Ecdysozoa</taxon>
        <taxon>Arthropoda</taxon>
        <taxon>Chelicerata</taxon>
        <taxon>Arachnida</taxon>
        <taxon>Araneae</taxon>
        <taxon>Araneomorphae</taxon>
        <taxon>Entelegynae</taxon>
        <taxon>Araneoidea</taxon>
        <taxon>Araneidae</taxon>
        <taxon>Araneus</taxon>
    </lineage>
</organism>
<proteinExistence type="predicted"/>
<protein>
    <submittedName>
        <fullName evidence="1">Uncharacterized protein</fullName>
    </submittedName>
</protein>
<reference evidence="1 2" key="1">
    <citation type="journal article" date="2019" name="Sci. Rep.">
        <title>Orb-weaving spider Araneus ventricosus genome elucidates the spidroin gene catalogue.</title>
        <authorList>
            <person name="Kono N."/>
            <person name="Nakamura H."/>
            <person name="Ohtoshi R."/>
            <person name="Moran D.A.P."/>
            <person name="Shinohara A."/>
            <person name="Yoshida Y."/>
            <person name="Fujiwara M."/>
            <person name="Mori M."/>
            <person name="Tomita M."/>
            <person name="Arakawa K."/>
        </authorList>
    </citation>
    <scope>NUCLEOTIDE SEQUENCE [LARGE SCALE GENOMIC DNA]</scope>
</reference>